<dbReference type="OrthoDB" id="6067390at2759"/>
<sequence>MNERFLYPAREQTIWKALAGLLLHSDCNLVIMSTDGNKPSKKDCEEMASGKPKASLKDKIPLSVLGKKGKGGEEDNESNKKKYTLKDRIDDIKTGFAEISKNMKDKKAQKKTVQSDGSGKQAMSSRRMIYPYTYSAKIAQFPYRFYFDNCWFFKYTVYATVVCIPAFLFLGKKSYAPSNVAEWNEKRREMLTPHH</sequence>
<evidence type="ECO:0000313" key="2">
    <source>
        <dbReference type="EMBL" id="KAF6215097.1"/>
    </source>
</evidence>
<dbReference type="EMBL" id="WIXP02000002">
    <property type="protein sequence ID" value="KAF6215097.1"/>
    <property type="molecule type" value="Genomic_DNA"/>
</dbReference>
<dbReference type="Proteomes" id="UP000466442">
    <property type="component" value="Unassembled WGS sequence"/>
</dbReference>
<keyword evidence="3" id="KW-1185">Reference proteome</keyword>
<evidence type="ECO:0000313" key="3">
    <source>
        <dbReference type="Proteomes" id="UP000466442"/>
    </source>
</evidence>
<dbReference type="AlphaFoldDB" id="A0A8S9Y1M7"/>
<proteinExistence type="predicted"/>
<evidence type="ECO:0000256" key="1">
    <source>
        <dbReference type="SAM" id="Phobius"/>
    </source>
</evidence>
<protein>
    <submittedName>
        <fullName evidence="2">Uncharacterized protein</fullName>
    </submittedName>
</protein>
<keyword evidence="1" id="KW-1133">Transmembrane helix</keyword>
<feature type="transmembrane region" description="Helical" evidence="1">
    <location>
        <begin position="151"/>
        <end position="170"/>
    </location>
</feature>
<organism evidence="2 3">
    <name type="scientific">Apolygus lucorum</name>
    <name type="common">Small green plant bug</name>
    <name type="synonym">Lygocoris lucorum</name>
    <dbReference type="NCBI Taxonomy" id="248454"/>
    <lineage>
        <taxon>Eukaryota</taxon>
        <taxon>Metazoa</taxon>
        <taxon>Ecdysozoa</taxon>
        <taxon>Arthropoda</taxon>
        <taxon>Hexapoda</taxon>
        <taxon>Insecta</taxon>
        <taxon>Pterygota</taxon>
        <taxon>Neoptera</taxon>
        <taxon>Paraneoptera</taxon>
        <taxon>Hemiptera</taxon>
        <taxon>Heteroptera</taxon>
        <taxon>Panheteroptera</taxon>
        <taxon>Cimicomorpha</taxon>
        <taxon>Miridae</taxon>
        <taxon>Mirini</taxon>
        <taxon>Apolygus</taxon>
    </lineage>
</organism>
<comment type="caution">
    <text evidence="2">The sequence shown here is derived from an EMBL/GenBank/DDBJ whole genome shotgun (WGS) entry which is preliminary data.</text>
</comment>
<keyword evidence="1" id="KW-0472">Membrane</keyword>
<gene>
    <name evidence="2" type="ORF">GE061_009846</name>
</gene>
<keyword evidence="1" id="KW-0812">Transmembrane</keyword>
<name>A0A8S9Y1M7_APOLU</name>
<reference evidence="2" key="1">
    <citation type="journal article" date="2021" name="Mol. Ecol. Resour.">
        <title>Apolygus lucorum genome provides insights into omnivorousness and mesophyll feeding.</title>
        <authorList>
            <person name="Liu Y."/>
            <person name="Liu H."/>
            <person name="Wang H."/>
            <person name="Huang T."/>
            <person name="Liu B."/>
            <person name="Yang B."/>
            <person name="Yin L."/>
            <person name="Li B."/>
            <person name="Zhang Y."/>
            <person name="Zhang S."/>
            <person name="Jiang F."/>
            <person name="Zhang X."/>
            <person name="Ren Y."/>
            <person name="Wang B."/>
            <person name="Wang S."/>
            <person name="Lu Y."/>
            <person name="Wu K."/>
            <person name="Fan W."/>
            <person name="Wang G."/>
        </authorList>
    </citation>
    <scope>NUCLEOTIDE SEQUENCE</scope>
    <source>
        <strain evidence="2">12Hb</strain>
    </source>
</reference>
<accession>A0A8S9Y1M7</accession>